<protein>
    <submittedName>
        <fullName evidence="2">Uncharacterized protein</fullName>
    </submittedName>
</protein>
<dbReference type="RefSeq" id="WP_380662965.1">
    <property type="nucleotide sequence ID" value="NZ_JBHTCJ010000001.1"/>
</dbReference>
<evidence type="ECO:0000256" key="1">
    <source>
        <dbReference type="SAM" id="MobiDB-lite"/>
    </source>
</evidence>
<keyword evidence="3" id="KW-1185">Reference proteome</keyword>
<evidence type="ECO:0000313" key="3">
    <source>
        <dbReference type="Proteomes" id="UP001596504"/>
    </source>
</evidence>
<comment type="caution">
    <text evidence="2">The sequence shown here is derived from an EMBL/GenBank/DDBJ whole genome shotgun (WGS) entry which is preliminary data.</text>
</comment>
<organism evidence="2 3">
    <name type="scientific">Saccharopolyspora griseoalba</name>
    <dbReference type="NCBI Taxonomy" id="1431848"/>
    <lineage>
        <taxon>Bacteria</taxon>
        <taxon>Bacillati</taxon>
        <taxon>Actinomycetota</taxon>
        <taxon>Actinomycetes</taxon>
        <taxon>Pseudonocardiales</taxon>
        <taxon>Pseudonocardiaceae</taxon>
        <taxon>Saccharopolyspora</taxon>
    </lineage>
</organism>
<dbReference type="Proteomes" id="UP001596504">
    <property type="component" value="Unassembled WGS sequence"/>
</dbReference>
<proteinExistence type="predicted"/>
<gene>
    <name evidence="2" type="ORF">ACFQRI_00855</name>
</gene>
<sequence>MTSSSDEHRAEAEEYLNKAKGAESFDGSVQRDLLIAQVHATLALAPEPGFHTRGWLRHTEE</sequence>
<dbReference type="EMBL" id="JBHTCJ010000001">
    <property type="protein sequence ID" value="MFC7339942.1"/>
    <property type="molecule type" value="Genomic_DNA"/>
</dbReference>
<feature type="region of interest" description="Disordered" evidence="1">
    <location>
        <begin position="1"/>
        <end position="22"/>
    </location>
</feature>
<evidence type="ECO:0000313" key="2">
    <source>
        <dbReference type="EMBL" id="MFC7339942.1"/>
    </source>
</evidence>
<accession>A0ABW2LBX2</accession>
<name>A0ABW2LBX2_9PSEU</name>
<reference evidence="3" key="1">
    <citation type="journal article" date="2019" name="Int. J. Syst. Evol. Microbiol.">
        <title>The Global Catalogue of Microorganisms (GCM) 10K type strain sequencing project: providing services to taxonomists for standard genome sequencing and annotation.</title>
        <authorList>
            <consortium name="The Broad Institute Genomics Platform"/>
            <consortium name="The Broad Institute Genome Sequencing Center for Infectious Disease"/>
            <person name="Wu L."/>
            <person name="Ma J."/>
        </authorList>
    </citation>
    <scope>NUCLEOTIDE SEQUENCE [LARGE SCALE GENOMIC DNA]</scope>
    <source>
        <strain evidence="3">WLHS5</strain>
    </source>
</reference>